<evidence type="ECO:0000256" key="8">
    <source>
        <dbReference type="PIRSR" id="PIRSR036421-1"/>
    </source>
</evidence>
<dbReference type="PIRSF" id="PIRSF036421">
    <property type="entry name" value="Tricorn_protease"/>
    <property type="match status" value="1"/>
</dbReference>
<evidence type="ECO:0000256" key="10">
    <source>
        <dbReference type="SAM" id="SignalP"/>
    </source>
</evidence>
<evidence type="ECO:0000256" key="3">
    <source>
        <dbReference type="ARBA" id="ARBA00022490"/>
    </source>
</evidence>
<feature type="active site" description="Nucleophile" evidence="8">
    <location>
        <position position="1002"/>
    </location>
</feature>
<dbReference type="PANTHER" id="PTHR43253">
    <property type="entry name" value="TRICORN PROTEASE HOMOLOG 2-RELATED"/>
    <property type="match status" value="1"/>
</dbReference>
<dbReference type="Pfam" id="PF03572">
    <property type="entry name" value="Peptidase_S41"/>
    <property type="match status" value="1"/>
</dbReference>
<dbReference type="SUPFAM" id="SSF82171">
    <property type="entry name" value="DPP6 N-terminal domain-like"/>
    <property type="match status" value="1"/>
</dbReference>
<keyword evidence="10" id="KW-0732">Signal</keyword>
<dbReference type="SUPFAM" id="SSF69304">
    <property type="entry name" value="Tricorn protease N-terminal domain"/>
    <property type="match status" value="1"/>
</dbReference>
<gene>
    <name evidence="12" type="ORF">I5E68_01365</name>
</gene>
<dbReference type="Gene3D" id="2.130.10.10">
    <property type="entry name" value="YVTN repeat-like/Quinoprotein amine dehydrogenase"/>
    <property type="match status" value="1"/>
</dbReference>
<dbReference type="Gene3D" id="3.30.750.44">
    <property type="match status" value="1"/>
</dbReference>
<name>A0A931H9U0_9SPHN</name>
<dbReference type="AlphaFoldDB" id="A0A931H9U0"/>
<dbReference type="SMART" id="SM00245">
    <property type="entry name" value="TSPc"/>
    <property type="match status" value="1"/>
</dbReference>
<feature type="region of interest" description="Disordered" evidence="9">
    <location>
        <begin position="1098"/>
        <end position="1117"/>
    </location>
</feature>
<dbReference type="GO" id="GO:0005737">
    <property type="term" value="C:cytoplasm"/>
    <property type="evidence" value="ECO:0007669"/>
    <property type="project" value="UniProtKB-SubCell"/>
</dbReference>
<dbReference type="Proteomes" id="UP000617634">
    <property type="component" value="Unassembled WGS sequence"/>
</dbReference>
<comment type="function">
    <text evidence="7">Degrades oligopeptides.</text>
</comment>
<dbReference type="SUPFAM" id="SSF52096">
    <property type="entry name" value="ClpP/crotonase"/>
    <property type="match status" value="1"/>
</dbReference>
<proteinExistence type="inferred from homology"/>
<keyword evidence="13" id="KW-1185">Reference proteome</keyword>
<dbReference type="GO" id="GO:0006508">
    <property type="term" value="P:proteolysis"/>
    <property type="evidence" value="ECO:0007669"/>
    <property type="project" value="UniProtKB-UniRule"/>
</dbReference>
<evidence type="ECO:0000256" key="6">
    <source>
        <dbReference type="ARBA" id="ARBA00022825"/>
    </source>
</evidence>
<organism evidence="12 13">
    <name type="scientific">Novosphingobium aureum</name>
    <dbReference type="NCBI Taxonomy" id="2792964"/>
    <lineage>
        <taxon>Bacteria</taxon>
        <taxon>Pseudomonadati</taxon>
        <taxon>Pseudomonadota</taxon>
        <taxon>Alphaproteobacteria</taxon>
        <taxon>Sphingomonadales</taxon>
        <taxon>Sphingomonadaceae</taxon>
        <taxon>Novosphingobium</taxon>
    </lineage>
</organism>
<dbReference type="InterPro" id="IPR029045">
    <property type="entry name" value="ClpP/crotonase-like_dom_sf"/>
</dbReference>
<dbReference type="InterPro" id="IPR012393">
    <property type="entry name" value="Tricorn_protease"/>
</dbReference>
<evidence type="ECO:0000256" key="2">
    <source>
        <dbReference type="ARBA" id="ARBA00008524"/>
    </source>
</evidence>
<evidence type="ECO:0000256" key="5">
    <source>
        <dbReference type="ARBA" id="ARBA00022801"/>
    </source>
</evidence>
<evidence type="ECO:0000256" key="7">
    <source>
        <dbReference type="PIRNR" id="PIRNR036421"/>
    </source>
</evidence>
<dbReference type="InterPro" id="IPR015943">
    <property type="entry name" value="WD40/YVTN_repeat-like_dom_sf"/>
</dbReference>
<evidence type="ECO:0000313" key="12">
    <source>
        <dbReference type="EMBL" id="MBH0111599.1"/>
    </source>
</evidence>
<feature type="active site" description="Charge relay system" evidence="8">
    <location>
        <position position="781"/>
    </location>
</feature>
<dbReference type="Pfam" id="PF26549">
    <property type="entry name" value="Tricorn_N"/>
    <property type="match status" value="1"/>
</dbReference>
<keyword evidence="3 7" id="KW-0963">Cytoplasm</keyword>
<dbReference type="Gene3D" id="3.90.226.10">
    <property type="entry name" value="2-enoyl-CoA Hydratase, Chain A, domain 1"/>
    <property type="match status" value="1"/>
</dbReference>
<dbReference type="InterPro" id="IPR029414">
    <property type="entry name" value="Tricorn_PDZ"/>
</dbReference>
<feature type="signal peptide" evidence="10">
    <location>
        <begin position="1"/>
        <end position="18"/>
    </location>
</feature>
<dbReference type="RefSeq" id="WP_197160050.1">
    <property type="nucleotide sequence ID" value="NZ_JADZGI010000001.1"/>
</dbReference>
<evidence type="ECO:0000259" key="11">
    <source>
        <dbReference type="SMART" id="SM00245"/>
    </source>
</evidence>
<comment type="caution">
    <text evidence="12">The sequence shown here is derived from an EMBL/GenBank/DDBJ whole genome shotgun (WGS) entry which is preliminary data.</text>
</comment>
<dbReference type="Pfam" id="PF26550">
    <property type="entry name" value="Tricorn_2nd"/>
    <property type="match status" value="1"/>
</dbReference>
<feature type="compositionally biased region" description="Basic and acidic residues" evidence="9">
    <location>
        <begin position="569"/>
        <end position="583"/>
    </location>
</feature>
<evidence type="ECO:0000313" key="13">
    <source>
        <dbReference type="Proteomes" id="UP000617634"/>
    </source>
</evidence>
<keyword evidence="4 7" id="KW-0645">Protease</keyword>
<keyword evidence="6 7" id="KW-0720">Serine protease</keyword>
<feature type="compositionally biased region" description="Acidic residues" evidence="9">
    <location>
        <begin position="559"/>
        <end position="568"/>
    </location>
</feature>
<dbReference type="GO" id="GO:0008236">
    <property type="term" value="F:serine-type peptidase activity"/>
    <property type="evidence" value="ECO:0007669"/>
    <property type="project" value="UniProtKB-UniRule"/>
</dbReference>
<dbReference type="EC" id="3.4.21.-" evidence="7"/>
<dbReference type="CDD" id="cd07562">
    <property type="entry name" value="Peptidase_S41_TRI"/>
    <property type="match status" value="1"/>
</dbReference>
<comment type="similarity">
    <text evidence="2 7">Belongs to the peptidase S41B family.</text>
</comment>
<sequence length="1117" mass="118936">MRFALLTLATLLGTSALAAPPVAAQEAQILQMPTMQGGRIVFVHAGDLWTVPQTGGSAIRLTSGVGIESNPVLSPDGTRVAFAGEYDGNVDVFTVPIAGGVPVRLTWHPSSDVPVGWSEDGASVLFRSSRDRKVRTARLYTVAASGGVASDLPLPSAYEGAYAPGGRAIVYNRIAPAFGYGFRSFVSWGNYRGGTAGRLWLTDLDTLESREVPHGVEADFAPVYLGGKVYFLSGRDGPISIHAWDPASGAVSLVWRNDGPAIRSLATDGQSLIFDRLGQIYTLVPGGEPVRVPITVSGDMPDVRPRLLGVGDEVESVRPSPSGKRVVVEAHGEIVTVPAKYGAPRNLTHSPGSMERAPAWSPDGKAIAYFSDAGGQYALMVQDVGEDEDATPGKTRSIALDAGATYYFEPAWSPDAKKLVFHDNRDRLWLADLATGKASVILDTNTYGGFSASSYTAAFSPDSRWLVFPRSEPNHQHVLVLRSLATGSETVLTDPMVDAMNPAFDAEGKVLYYLASNNAGPVQAGIDMTSDLYSVTGSIYALPLLAKTPSPVAPRSDEEAGETDEKDEGGDASKDKKAKKDDAPATTAIDLAGLKSAAILARTVTLPLPPRGYRGLQAGLEGSLYWIENEALSMFGGPTGTLKRWDPEERKAEVLAEGVLDYELAAGGKKILLASLPEGAGEGGGAPQWTLVPADEKADGDDVESPALAAIQVMTDPKAEWEQMYREVWRLERAYFYDANFHGYDTRAAQAALQPLVDGLHSRSDLNYVFQEMLTGFSVGHLRGFGGAIPNADKVPGGLLGADYTQRSGRFCFSRIYGGSTLMPEVRSPLVQPGLAIATGDCLLAINGVAVDTSSGVQKWLEGTAGKPTRLRIGNAQGQGARTVTVVPVDDEFALRQLAWMEDSRAKVDELSGGKLAYVHVPDTAEGGFTYFNRSYFAQRDKLGAIIDERFNNGGQLADYIVEVMARKPLSYLAPRYGSVEVSPNAAIYGPKVMLANEQSGSGGDALPWMFKRMGLGTLVGKRTWGGLVGIGDVPVLMDGGRVTAPSVGLYNPNGSWDVENHGVAPDVEVEQDPKLVAQGHDPQLEAAVAIALQQLAENPPAPVPARPAYPVYPSRD</sequence>
<comment type="subcellular location">
    <subcellularLocation>
        <location evidence="1 7">Cytoplasm</location>
    </subcellularLocation>
</comment>
<feature type="chain" id="PRO_5037127632" description="Tricorn protease homolog" evidence="10">
    <location>
        <begin position="19"/>
        <end position="1117"/>
    </location>
</feature>
<dbReference type="Pfam" id="PF14684">
    <property type="entry name" value="Tricorn_C1"/>
    <property type="match status" value="1"/>
</dbReference>
<dbReference type="InterPro" id="IPR036034">
    <property type="entry name" value="PDZ_sf"/>
</dbReference>
<dbReference type="EMBL" id="JADZGI010000001">
    <property type="protein sequence ID" value="MBH0111599.1"/>
    <property type="molecule type" value="Genomic_DNA"/>
</dbReference>
<evidence type="ECO:0000256" key="4">
    <source>
        <dbReference type="ARBA" id="ARBA00022670"/>
    </source>
</evidence>
<evidence type="ECO:0000256" key="9">
    <source>
        <dbReference type="SAM" id="MobiDB-lite"/>
    </source>
</evidence>
<dbReference type="Gene3D" id="2.30.42.10">
    <property type="match status" value="1"/>
</dbReference>
<dbReference type="Gene3D" id="2.120.10.60">
    <property type="entry name" value="Tricorn protease N-terminal domain"/>
    <property type="match status" value="1"/>
</dbReference>
<dbReference type="SUPFAM" id="SSF50156">
    <property type="entry name" value="PDZ domain-like"/>
    <property type="match status" value="1"/>
</dbReference>
<dbReference type="PANTHER" id="PTHR43253:SF1">
    <property type="entry name" value="TRICORN PROTEASE HOMOLOG 2-RELATED"/>
    <property type="match status" value="1"/>
</dbReference>
<feature type="active site" description="Charge relay system" evidence="8">
    <location>
        <position position="1060"/>
    </location>
</feature>
<keyword evidence="5 7" id="KW-0378">Hydrolase</keyword>
<dbReference type="InterPro" id="IPR028204">
    <property type="entry name" value="Tricorn_C1"/>
</dbReference>
<protein>
    <recommendedName>
        <fullName evidence="7">Tricorn protease homolog</fullName>
        <ecNumber evidence="7">3.4.21.-</ecNumber>
    </recommendedName>
</protein>
<feature type="region of interest" description="Disordered" evidence="9">
    <location>
        <begin position="550"/>
        <end position="583"/>
    </location>
</feature>
<dbReference type="InterPro" id="IPR005151">
    <property type="entry name" value="Tail-specific_protease"/>
</dbReference>
<accession>A0A931H9U0</accession>
<reference evidence="12" key="1">
    <citation type="submission" date="2020-11" db="EMBL/GenBank/DDBJ databases">
        <title>Novosphingobium aureum sp. nov., a marine bacterium isolated from sediment of a salt flat.</title>
        <authorList>
            <person name="Yoo Y."/>
            <person name="Kim J.-J."/>
        </authorList>
    </citation>
    <scope>NUCLEOTIDE SEQUENCE</scope>
    <source>
        <strain evidence="12">YJ-S2-02</strain>
    </source>
</reference>
<dbReference type="Pfam" id="PF14685">
    <property type="entry name" value="PDZ_Tricorn"/>
    <property type="match status" value="1"/>
</dbReference>
<feature type="domain" description="Tail specific protease" evidence="11">
    <location>
        <begin position="879"/>
        <end position="1071"/>
    </location>
</feature>
<evidence type="ECO:0000256" key="1">
    <source>
        <dbReference type="ARBA" id="ARBA00004496"/>
    </source>
</evidence>